<gene>
    <name evidence="2" type="ORF">A2227_00905</name>
</gene>
<proteinExistence type="predicted"/>
<accession>A0A1F5SGR4</accession>
<comment type="caution">
    <text evidence="2">The sequence shown here is derived from an EMBL/GenBank/DDBJ whole genome shotgun (WGS) entry which is preliminary data.</text>
</comment>
<evidence type="ECO:0000256" key="1">
    <source>
        <dbReference type="SAM" id="MobiDB-lite"/>
    </source>
</evidence>
<evidence type="ECO:0000313" key="3">
    <source>
        <dbReference type="Proteomes" id="UP000178367"/>
    </source>
</evidence>
<protein>
    <submittedName>
        <fullName evidence="2">Uncharacterized protein</fullName>
    </submittedName>
</protein>
<dbReference type="AlphaFoldDB" id="A0A1F5SGR4"/>
<reference evidence="2 3" key="1">
    <citation type="journal article" date="2016" name="Nat. Commun.">
        <title>Thousands of microbial genomes shed light on interconnected biogeochemical processes in an aquifer system.</title>
        <authorList>
            <person name="Anantharaman K."/>
            <person name="Brown C.T."/>
            <person name="Hug L.A."/>
            <person name="Sharon I."/>
            <person name="Castelle C.J."/>
            <person name="Probst A.J."/>
            <person name="Thomas B.C."/>
            <person name="Singh A."/>
            <person name="Wilkins M.J."/>
            <person name="Karaoz U."/>
            <person name="Brodie E.L."/>
            <person name="Williams K.H."/>
            <person name="Hubbard S.S."/>
            <person name="Banfield J.F."/>
        </authorList>
    </citation>
    <scope>NUCLEOTIDE SEQUENCE [LARGE SCALE GENOMIC DNA]</scope>
</reference>
<dbReference type="EMBL" id="MFGB01000020">
    <property type="protein sequence ID" value="OGF25746.1"/>
    <property type="molecule type" value="Genomic_DNA"/>
</dbReference>
<sequence>MRITGRGICDARGSASQAGTGVSHIPSRACSLRLPAGQASGSGEQPVRLWRKGLPAAGALCEHRPVMGGEGGAIFSEPW</sequence>
<dbReference type="Proteomes" id="UP000178367">
    <property type="component" value="Unassembled WGS sequence"/>
</dbReference>
<feature type="region of interest" description="Disordered" evidence="1">
    <location>
        <begin position="1"/>
        <end position="24"/>
    </location>
</feature>
<evidence type="ECO:0000313" key="2">
    <source>
        <dbReference type="EMBL" id="OGF25746.1"/>
    </source>
</evidence>
<organism evidence="2 3">
    <name type="scientific">Candidatus Falkowbacteria bacterium RIFOXYA2_FULL_47_19</name>
    <dbReference type="NCBI Taxonomy" id="1797994"/>
    <lineage>
        <taxon>Bacteria</taxon>
        <taxon>Candidatus Falkowiibacteriota</taxon>
    </lineage>
</organism>
<name>A0A1F5SGR4_9BACT</name>